<feature type="transmembrane region" description="Helical" evidence="2">
    <location>
        <begin position="271"/>
        <end position="296"/>
    </location>
</feature>
<dbReference type="InterPro" id="IPR010656">
    <property type="entry name" value="DctM"/>
</dbReference>
<sequence length="640" mass="67265">MSVFSTFIELCSVGRARQLDPLGSALNTLISIALAVGFFAIAAGVYVDQTIALHIFLGGTLTLVFLNTTGNARRPQTSSFISYGLALCSTLACLYFVVMGEAHSNRLPVLDALTGWDMVFSLMLIVLVLEATRRTIGIVLVALVGIFLIYALIGGDIGGGFSHRGMGLEEMLDHLVFTTNGLFGPALEVAAFLVFIFVLFGAIFDRFGGADFFYDISNALVGKQVGGSAKVAVVSSGLYGSVSGSPTADVVTTGSFTIPLMVKTGFTKTRAAAIEAAASTGGSILPPVMGSAAFLMSDFTGIPYGTIAAAAAIPALLYYFCIYTSVSLYASKTNIAVMNQGVIPSAGTVLKRDWVYLIPLVTIAWAVLALNRPSYAGALACAAIVPVMLLKTRPRSDIFPRLIKSLSDGISRVLTVGVACAAAGLVIGTLSMTDLTGKISSALFAMAQGNFLLTISTAVGVIIILGMGMPVPAVYALAAVLAAPALIALDIQTLPAHLLIVYFAAVSAITPPVAVAAFAAASIAQANPMRIGFLACRIAIVAFVIPFVFIVQPALLMIGSPIEIISVTLYALLGCLCLTAMFEGYLFGHVGRLEKLVFLGVALLLFAPIGHYRLLPFALMLIYLYWKRRTSRQAQRVSPI</sequence>
<dbReference type="GO" id="GO:0022857">
    <property type="term" value="F:transmembrane transporter activity"/>
    <property type="evidence" value="ECO:0007669"/>
    <property type="project" value="UniProtKB-UniRule"/>
</dbReference>
<dbReference type="NCBIfam" id="TIGR02123">
    <property type="entry name" value="TRAP_fused"/>
    <property type="match status" value="1"/>
</dbReference>
<evidence type="ECO:0000313" key="4">
    <source>
        <dbReference type="EMBL" id="MBZ1350315.1"/>
    </source>
</evidence>
<keyword evidence="2" id="KW-1133">Transmembrane helix</keyword>
<evidence type="ECO:0000256" key="1">
    <source>
        <dbReference type="RuleBase" id="RU369079"/>
    </source>
</evidence>
<accession>A0A953T2F3</accession>
<feature type="transmembrane region" description="Helical" evidence="2">
    <location>
        <begin position="136"/>
        <end position="162"/>
    </location>
</feature>
<keyword evidence="5" id="KW-1185">Reference proteome</keyword>
<dbReference type="GO" id="GO:0005886">
    <property type="term" value="C:plasma membrane"/>
    <property type="evidence" value="ECO:0007669"/>
    <property type="project" value="UniProtKB-SubCell"/>
</dbReference>
<feature type="transmembrane region" description="Helical" evidence="2">
    <location>
        <begin position="473"/>
        <end position="494"/>
    </location>
</feature>
<protein>
    <submittedName>
        <fullName evidence="4">TRAP transporter fused permease subunit</fullName>
    </submittedName>
</protein>
<evidence type="ECO:0000259" key="3">
    <source>
        <dbReference type="Pfam" id="PF06808"/>
    </source>
</evidence>
<gene>
    <name evidence="4" type="ORF">KZZ10_06610</name>
</gene>
<keyword evidence="1" id="KW-1003">Cell membrane</keyword>
<dbReference type="InterPro" id="IPR011853">
    <property type="entry name" value="TRAP_DctM-Dct_fused"/>
</dbReference>
<dbReference type="EMBL" id="JAHXRI010000006">
    <property type="protein sequence ID" value="MBZ1350315.1"/>
    <property type="molecule type" value="Genomic_DNA"/>
</dbReference>
<proteinExistence type="predicted"/>
<dbReference type="PANTHER" id="PTHR43849:SF2">
    <property type="entry name" value="BLL3936 PROTEIN"/>
    <property type="match status" value="1"/>
</dbReference>
<dbReference type="PANTHER" id="PTHR43849">
    <property type="entry name" value="BLL3936 PROTEIN"/>
    <property type="match status" value="1"/>
</dbReference>
<dbReference type="RefSeq" id="WP_259660696.1">
    <property type="nucleotide sequence ID" value="NZ_JAHXRI010000006.1"/>
</dbReference>
<feature type="transmembrane region" description="Helical" evidence="2">
    <location>
        <begin position="110"/>
        <end position="129"/>
    </location>
</feature>
<feature type="transmembrane region" description="Helical" evidence="2">
    <location>
        <begin position="376"/>
        <end position="392"/>
    </location>
</feature>
<comment type="function">
    <text evidence="1">Part of the tripartite ATP-independent periplasmic (TRAP) transport system.</text>
</comment>
<comment type="subcellular location">
    <subcellularLocation>
        <location evidence="1">Cell inner membrane</location>
        <topology evidence="1">Multi-pass membrane protein</topology>
    </subcellularLocation>
</comment>
<feature type="transmembrane region" description="Helical" evidence="2">
    <location>
        <begin position="80"/>
        <end position="98"/>
    </location>
</feature>
<feature type="transmembrane region" description="Helical" evidence="2">
    <location>
        <begin position="413"/>
        <end position="433"/>
    </location>
</feature>
<evidence type="ECO:0000313" key="5">
    <source>
        <dbReference type="Proteomes" id="UP000739565"/>
    </source>
</evidence>
<evidence type="ECO:0000256" key="2">
    <source>
        <dbReference type="SAM" id="Phobius"/>
    </source>
</evidence>
<feature type="transmembrane region" description="Helical" evidence="2">
    <location>
        <begin position="564"/>
        <end position="586"/>
    </location>
</feature>
<feature type="transmembrane region" description="Helical" evidence="2">
    <location>
        <begin position="534"/>
        <end position="558"/>
    </location>
</feature>
<feature type="transmembrane region" description="Helical" evidence="2">
    <location>
        <begin position="302"/>
        <end position="322"/>
    </location>
</feature>
<organism evidence="4 5">
    <name type="scientific">Zwartia hollandica</name>
    <dbReference type="NCBI Taxonomy" id="324606"/>
    <lineage>
        <taxon>Bacteria</taxon>
        <taxon>Pseudomonadati</taxon>
        <taxon>Pseudomonadota</taxon>
        <taxon>Betaproteobacteria</taxon>
        <taxon>Burkholderiales</taxon>
        <taxon>Alcaligenaceae</taxon>
        <taxon>Zwartia</taxon>
    </lineage>
</organism>
<keyword evidence="2" id="KW-0812">Transmembrane</keyword>
<feature type="transmembrane region" description="Helical" evidence="2">
    <location>
        <begin position="598"/>
        <end position="626"/>
    </location>
</feature>
<feature type="transmembrane region" description="Helical" evidence="2">
    <location>
        <begin position="51"/>
        <end position="68"/>
    </location>
</feature>
<keyword evidence="1" id="KW-0997">Cell inner membrane</keyword>
<comment type="caution">
    <text evidence="4">The sequence shown here is derived from an EMBL/GenBank/DDBJ whole genome shotgun (WGS) entry which is preliminary data.</text>
</comment>
<feature type="domain" description="TRAP C4-dicarboxylate transport system permease DctM subunit" evidence="3">
    <location>
        <begin position="124"/>
        <end position="560"/>
    </location>
</feature>
<dbReference type="AlphaFoldDB" id="A0A953T2F3"/>
<feature type="transmembrane region" description="Helical" evidence="2">
    <location>
        <begin position="25"/>
        <end position="45"/>
    </location>
</feature>
<feature type="transmembrane region" description="Helical" evidence="2">
    <location>
        <begin position="354"/>
        <end position="370"/>
    </location>
</feature>
<name>A0A953T2F3_9BURK</name>
<feature type="transmembrane region" description="Helical" evidence="2">
    <location>
        <begin position="500"/>
        <end position="522"/>
    </location>
</feature>
<feature type="transmembrane region" description="Helical" evidence="2">
    <location>
        <begin position="182"/>
        <end position="204"/>
    </location>
</feature>
<dbReference type="Proteomes" id="UP000739565">
    <property type="component" value="Unassembled WGS sequence"/>
</dbReference>
<keyword evidence="1" id="KW-0813">Transport</keyword>
<dbReference type="Pfam" id="PF06808">
    <property type="entry name" value="DctM"/>
    <property type="match status" value="1"/>
</dbReference>
<feature type="transmembrane region" description="Helical" evidence="2">
    <location>
        <begin position="439"/>
        <end position="466"/>
    </location>
</feature>
<keyword evidence="2" id="KW-0472">Membrane</keyword>
<reference evidence="4" key="1">
    <citation type="submission" date="2021-07" db="EMBL/GenBank/DDBJ databases">
        <title>New genus and species of the family Alcaligenaceae.</title>
        <authorList>
            <person name="Hahn M.W."/>
        </authorList>
    </citation>
    <scope>NUCLEOTIDE SEQUENCE</scope>
    <source>
        <strain evidence="4">LF4-65</strain>
    </source>
</reference>